<sequence length="511" mass="57408">MVKQHNSIINKGLKKGLGLMLASICLIGCDSISTGYDDFIENSANEIDNSSQLTSVQADTSDEGSVMESSTDDFIDTRLVPEQSMVENALLAKEEITIDEQVFSLSQNFIQKQQAFEVSVDTINMFEVEEFDESLASEFNFSTDEGSIVLLHATITNTSDETFYFPIEELRLSYPGAIIQNYPSAQLYPMESGNLAQILLANSGEMAPQTAVEGYLVYGIGREETEEILDLGSFYLTVVPPRQSLNEIVGLGSNPLGDELPLYLPINNENGQQLLLNTTYIQDRLTTEWWGNKEIIASEDLNASISTDDDVKITLLRAEVSDFTPHKSYEDAFQYFNYGQVIVSIEYEVTNNSKNDLLPIDGRASLVINGDEISDDYVLINEMYGKTLEPGDSYKAVKTFALDKMTYADYWQGEDVYISINVPTVEDSTGESSETSETLSDEESVSEDLLAEEVLEESKIEYYADFVWSPSYQFFVDEAFELIPWSEREKIQESEFDEDEEIDIDENSDEE</sequence>
<evidence type="ECO:0000313" key="2">
    <source>
        <dbReference type="EMBL" id="MRI85501.1"/>
    </source>
</evidence>
<evidence type="ECO:0000313" key="3">
    <source>
        <dbReference type="Proteomes" id="UP000430975"/>
    </source>
</evidence>
<comment type="caution">
    <text evidence="2">The sequence shown here is derived from an EMBL/GenBank/DDBJ whole genome shotgun (WGS) entry which is preliminary data.</text>
</comment>
<proteinExistence type="predicted"/>
<organism evidence="2 3">
    <name type="scientific">Fundicoccus ignavus</name>
    <dbReference type="NCBI Taxonomy" id="2664442"/>
    <lineage>
        <taxon>Bacteria</taxon>
        <taxon>Bacillati</taxon>
        <taxon>Bacillota</taxon>
        <taxon>Bacilli</taxon>
        <taxon>Lactobacillales</taxon>
        <taxon>Aerococcaceae</taxon>
        <taxon>Fundicoccus</taxon>
    </lineage>
</organism>
<evidence type="ECO:0008006" key="4">
    <source>
        <dbReference type="Google" id="ProtNLM"/>
    </source>
</evidence>
<reference evidence="2 3" key="1">
    <citation type="submission" date="2019-11" db="EMBL/GenBank/DDBJ databases">
        <title>Characterisation of Fundicoccus ignavus gen. nov. sp. nov., a novel genus of the family Aerococcaceae isolated from bulk tank milk.</title>
        <authorList>
            <person name="Siebert A."/>
            <person name="Huptas C."/>
            <person name="Wenning M."/>
            <person name="Scherer S."/>
            <person name="Doll E.V."/>
        </authorList>
    </citation>
    <scope>NUCLEOTIDE SEQUENCE [LARGE SCALE GENOMIC DNA]</scope>
    <source>
        <strain evidence="2 3">WS4759</strain>
    </source>
</reference>
<feature type="compositionally biased region" description="Acidic residues" evidence="1">
    <location>
        <begin position="494"/>
        <end position="511"/>
    </location>
</feature>
<feature type="region of interest" description="Disordered" evidence="1">
    <location>
        <begin position="490"/>
        <end position="511"/>
    </location>
</feature>
<dbReference type="Gene3D" id="2.60.40.4170">
    <property type="match status" value="1"/>
</dbReference>
<dbReference type="AlphaFoldDB" id="A0A6I2GJ26"/>
<accession>A0A6I2GJ26</accession>
<dbReference type="EMBL" id="WJQS01000004">
    <property type="protein sequence ID" value="MRI85501.1"/>
    <property type="molecule type" value="Genomic_DNA"/>
</dbReference>
<protein>
    <recommendedName>
        <fullName evidence="4">DUF4352 domain-containing protein</fullName>
    </recommendedName>
</protein>
<evidence type="ECO:0000256" key="1">
    <source>
        <dbReference type="SAM" id="MobiDB-lite"/>
    </source>
</evidence>
<dbReference type="RefSeq" id="WP_153863504.1">
    <property type="nucleotide sequence ID" value="NZ_WJQS01000004.1"/>
</dbReference>
<keyword evidence="3" id="KW-1185">Reference proteome</keyword>
<gene>
    <name evidence="2" type="ORF">GIY09_06365</name>
</gene>
<feature type="compositionally biased region" description="Low complexity" evidence="1">
    <location>
        <begin position="426"/>
        <end position="438"/>
    </location>
</feature>
<dbReference type="Proteomes" id="UP000430975">
    <property type="component" value="Unassembled WGS sequence"/>
</dbReference>
<feature type="region of interest" description="Disordered" evidence="1">
    <location>
        <begin position="426"/>
        <end position="447"/>
    </location>
</feature>
<name>A0A6I2GJ26_9LACT</name>